<accession>A0A9D1EHK1</accession>
<evidence type="ECO:0000259" key="13">
    <source>
        <dbReference type="Pfam" id="PF02875"/>
    </source>
</evidence>
<dbReference type="SUPFAM" id="SSF53623">
    <property type="entry name" value="MurD-like peptide ligases, catalytic domain"/>
    <property type="match status" value="1"/>
</dbReference>
<dbReference type="Gene3D" id="3.40.1190.10">
    <property type="entry name" value="Mur-like, catalytic domain"/>
    <property type="match status" value="1"/>
</dbReference>
<dbReference type="AlphaFoldDB" id="A0A9D1EHK1"/>
<dbReference type="InterPro" id="IPR004101">
    <property type="entry name" value="Mur_ligase_C"/>
</dbReference>
<feature type="domain" description="Mur ligase central" evidence="14">
    <location>
        <begin position="109"/>
        <end position="295"/>
    </location>
</feature>
<evidence type="ECO:0000313" key="16">
    <source>
        <dbReference type="Proteomes" id="UP000824201"/>
    </source>
</evidence>
<evidence type="ECO:0000259" key="14">
    <source>
        <dbReference type="Pfam" id="PF08245"/>
    </source>
</evidence>
<dbReference type="EC" id="6.3.2.10" evidence="10 11"/>
<keyword evidence="1 10" id="KW-0963">Cytoplasm</keyword>
<evidence type="ECO:0000259" key="12">
    <source>
        <dbReference type="Pfam" id="PF01225"/>
    </source>
</evidence>
<dbReference type="GO" id="GO:0005737">
    <property type="term" value="C:cytoplasm"/>
    <property type="evidence" value="ECO:0007669"/>
    <property type="project" value="UniProtKB-SubCell"/>
</dbReference>
<evidence type="ECO:0000256" key="3">
    <source>
        <dbReference type="ARBA" id="ARBA00022618"/>
    </source>
</evidence>
<evidence type="ECO:0000256" key="1">
    <source>
        <dbReference type="ARBA" id="ARBA00022490"/>
    </source>
</evidence>
<reference evidence="15" key="1">
    <citation type="submission" date="2020-10" db="EMBL/GenBank/DDBJ databases">
        <authorList>
            <person name="Gilroy R."/>
        </authorList>
    </citation>
    <scope>NUCLEOTIDE SEQUENCE</scope>
    <source>
        <strain evidence="15">ChiW13-3771</strain>
    </source>
</reference>
<feature type="binding site" evidence="10">
    <location>
        <begin position="111"/>
        <end position="117"/>
    </location>
    <ligand>
        <name>ATP</name>
        <dbReference type="ChEBI" id="CHEBI:30616"/>
    </ligand>
</feature>
<evidence type="ECO:0000256" key="2">
    <source>
        <dbReference type="ARBA" id="ARBA00022598"/>
    </source>
</evidence>
<dbReference type="Pfam" id="PF02875">
    <property type="entry name" value="Mur_ligase_C"/>
    <property type="match status" value="1"/>
</dbReference>
<evidence type="ECO:0000256" key="9">
    <source>
        <dbReference type="ARBA" id="ARBA00023316"/>
    </source>
</evidence>
<dbReference type="GO" id="GO:0009252">
    <property type="term" value="P:peptidoglycan biosynthetic process"/>
    <property type="evidence" value="ECO:0007669"/>
    <property type="project" value="UniProtKB-UniRule"/>
</dbReference>
<proteinExistence type="inferred from homology"/>
<comment type="pathway">
    <text evidence="10 11">Cell wall biogenesis; peptidoglycan biosynthesis.</text>
</comment>
<dbReference type="Gene3D" id="3.40.1390.10">
    <property type="entry name" value="MurE/MurF, N-terminal domain"/>
    <property type="match status" value="1"/>
</dbReference>
<dbReference type="InterPro" id="IPR013221">
    <property type="entry name" value="Mur_ligase_cen"/>
</dbReference>
<organism evidence="15 16">
    <name type="scientific">Candidatus Fimimorpha faecalis</name>
    <dbReference type="NCBI Taxonomy" id="2840824"/>
    <lineage>
        <taxon>Bacteria</taxon>
        <taxon>Bacillati</taxon>
        <taxon>Bacillota</taxon>
        <taxon>Clostridia</taxon>
        <taxon>Eubacteriales</taxon>
        <taxon>Candidatus Fimimorpha</taxon>
    </lineage>
</organism>
<dbReference type="SUPFAM" id="SSF63418">
    <property type="entry name" value="MurE/MurF N-terminal domain"/>
    <property type="match status" value="1"/>
</dbReference>
<keyword evidence="8 10" id="KW-0131">Cell cycle</keyword>
<dbReference type="InterPro" id="IPR035911">
    <property type="entry name" value="MurE/MurF_N"/>
</dbReference>
<reference evidence="15" key="2">
    <citation type="journal article" date="2021" name="PeerJ">
        <title>Extensive microbial diversity within the chicken gut microbiome revealed by metagenomics and culture.</title>
        <authorList>
            <person name="Gilroy R."/>
            <person name="Ravi A."/>
            <person name="Getino M."/>
            <person name="Pursley I."/>
            <person name="Horton D.L."/>
            <person name="Alikhan N.F."/>
            <person name="Baker D."/>
            <person name="Gharbi K."/>
            <person name="Hall N."/>
            <person name="Watson M."/>
            <person name="Adriaenssens E.M."/>
            <person name="Foster-Nyarko E."/>
            <person name="Jarju S."/>
            <person name="Secka A."/>
            <person name="Antonio M."/>
            <person name="Oren A."/>
            <person name="Chaudhuri R.R."/>
            <person name="La Ragione R."/>
            <person name="Hildebrand F."/>
            <person name="Pallen M.J."/>
        </authorList>
    </citation>
    <scope>NUCLEOTIDE SEQUENCE</scope>
    <source>
        <strain evidence="15">ChiW13-3771</strain>
    </source>
</reference>
<dbReference type="EMBL" id="DVHN01000196">
    <property type="protein sequence ID" value="HIR90078.1"/>
    <property type="molecule type" value="Genomic_DNA"/>
</dbReference>
<comment type="function">
    <text evidence="10 11">Involved in cell wall formation. Catalyzes the final step in the synthesis of UDP-N-acetylmuramoyl-pentapeptide, the precursor of murein.</text>
</comment>
<gene>
    <name evidence="10" type="primary">murF</name>
    <name evidence="15" type="ORF">IAC96_14130</name>
</gene>
<evidence type="ECO:0000313" key="15">
    <source>
        <dbReference type="EMBL" id="HIR90078.1"/>
    </source>
</evidence>
<dbReference type="InterPro" id="IPR036565">
    <property type="entry name" value="Mur-like_cat_sf"/>
</dbReference>
<keyword evidence="6 10" id="KW-0133">Cell shape</keyword>
<evidence type="ECO:0000256" key="11">
    <source>
        <dbReference type="RuleBase" id="RU004136"/>
    </source>
</evidence>
<dbReference type="GO" id="GO:0051301">
    <property type="term" value="P:cell division"/>
    <property type="evidence" value="ECO:0007669"/>
    <property type="project" value="UniProtKB-KW"/>
</dbReference>
<feature type="domain" description="Mur ligase C-terminal" evidence="13">
    <location>
        <begin position="318"/>
        <end position="441"/>
    </location>
</feature>
<dbReference type="GO" id="GO:0047480">
    <property type="term" value="F:UDP-N-acetylmuramoyl-tripeptide-D-alanyl-D-alanine ligase activity"/>
    <property type="evidence" value="ECO:0007669"/>
    <property type="project" value="UniProtKB-UniRule"/>
</dbReference>
<comment type="similarity">
    <text evidence="10">Belongs to the MurCDEF family. MurF subfamily.</text>
</comment>
<evidence type="ECO:0000256" key="6">
    <source>
        <dbReference type="ARBA" id="ARBA00022960"/>
    </source>
</evidence>
<comment type="caution">
    <text evidence="15">The sequence shown here is derived from an EMBL/GenBank/DDBJ whole genome shotgun (WGS) entry which is preliminary data.</text>
</comment>
<dbReference type="GO" id="GO:0008360">
    <property type="term" value="P:regulation of cell shape"/>
    <property type="evidence" value="ECO:0007669"/>
    <property type="project" value="UniProtKB-KW"/>
</dbReference>
<evidence type="ECO:0000256" key="4">
    <source>
        <dbReference type="ARBA" id="ARBA00022741"/>
    </source>
</evidence>
<keyword evidence="7 10" id="KW-0573">Peptidoglycan synthesis</keyword>
<feature type="domain" description="Mur ligase N-terminal catalytic" evidence="12">
    <location>
        <begin position="26"/>
        <end position="94"/>
    </location>
</feature>
<evidence type="ECO:0000256" key="10">
    <source>
        <dbReference type="HAMAP-Rule" id="MF_02019"/>
    </source>
</evidence>
<dbReference type="Pfam" id="PF08245">
    <property type="entry name" value="Mur_ligase_M"/>
    <property type="match status" value="1"/>
</dbReference>
<sequence>MLNITVNDIVKAVNGTLLCGDGTQIIEHISIDSRSSQGNDIFVPIIGEKVDAHRFISQALEIGCAATLTSEHEQMTGQKAWIRVEDTIDALHEIGRLCRSRIQIPAVGVTGSVGKTTTREMIATALSAQKKVFKTSKNYNSSVGLPITLSEMTNEDDIAVLELGMNVPGELGTISDLASLDMAVLTNIGVAHIEYFGSQDEICKEKYTITKGFHGKGLLFINGDDPLLVKYKDLTGYPYILYGTGKDCEYRAENIRTVAGKYQFDFVHKDQTVCVTLSVLGHHNVLNATAALAVADQVGVDVKVAAKALESFTGFQNRLQRYEIHGYTVIDDTYNASPASMKAGLEVLANYSASGRKIAVLGDMFELGENAPQYHYEVGAFAAKLPLDQMLLVGTNAAFIGKAMKEANAACEVLVMEQKEDAAAYLGDHVQKGDVVYIKASNGMKLKEITTYLQSKGK</sequence>
<dbReference type="GO" id="GO:0071555">
    <property type="term" value="P:cell wall organization"/>
    <property type="evidence" value="ECO:0007669"/>
    <property type="project" value="UniProtKB-KW"/>
</dbReference>
<keyword evidence="2 10" id="KW-0436">Ligase</keyword>
<name>A0A9D1EHK1_9FIRM</name>
<dbReference type="HAMAP" id="MF_02019">
    <property type="entry name" value="MurF"/>
    <property type="match status" value="1"/>
</dbReference>
<evidence type="ECO:0000256" key="8">
    <source>
        <dbReference type="ARBA" id="ARBA00023306"/>
    </source>
</evidence>
<keyword evidence="9 10" id="KW-0961">Cell wall biogenesis/degradation</keyword>
<keyword evidence="3 10" id="KW-0132">Cell division</keyword>
<dbReference type="GO" id="GO:0005524">
    <property type="term" value="F:ATP binding"/>
    <property type="evidence" value="ECO:0007669"/>
    <property type="project" value="UniProtKB-UniRule"/>
</dbReference>
<dbReference type="Pfam" id="PF01225">
    <property type="entry name" value="Mur_ligase"/>
    <property type="match status" value="1"/>
</dbReference>
<dbReference type="InterPro" id="IPR000713">
    <property type="entry name" value="Mur_ligase_N"/>
</dbReference>
<dbReference type="InterPro" id="IPR036615">
    <property type="entry name" value="Mur_ligase_C_dom_sf"/>
</dbReference>
<evidence type="ECO:0000256" key="5">
    <source>
        <dbReference type="ARBA" id="ARBA00022840"/>
    </source>
</evidence>
<protein>
    <recommendedName>
        <fullName evidence="10 11">UDP-N-acetylmuramoyl-tripeptide--D-alanyl-D-alanine ligase</fullName>
        <ecNumber evidence="10 11">6.3.2.10</ecNumber>
    </recommendedName>
    <alternativeName>
        <fullName evidence="10">D-alanyl-D-alanine-adding enzyme</fullName>
    </alternativeName>
</protein>
<dbReference type="Gene3D" id="3.90.190.20">
    <property type="entry name" value="Mur ligase, C-terminal domain"/>
    <property type="match status" value="1"/>
</dbReference>
<comment type="catalytic activity">
    <reaction evidence="10 11">
        <text>D-alanyl-D-alanine + UDP-N-acetyl-alpha-D-muramoyl-L-alanyl-gamma-D-glutamyl-meso-2,6-diaminopimelate + ATP = UDP-N-acetyl-alpha-D-muramoyl-L-alanyl-gamma-D-glutamyl-meso-2,6-diaminopimeloyl-D-alanyl-D-alanine + ADP + phosphate + H(+)</text>
        <dbReference type="Rhea" id="RHEA:28374"/>
        <dbReference type="ChEBI" id="CHEBI:15378"/>
        <dbReference type="ChEBI" id="CHEBI:30616"/>
        <dbReference type="ChEBI" id="CHEBI:43474"/>
        <dbReference type="ChEBI" id="CHEBI:57822"/>
        <dbReference type="ChEBI" id="CHEBI:61386"/>
        <dbReference type="ChEBI" id="CHEBI:83905"/>
        <dbReference type="ChEBI" id="CHEBI:456216"/>
        <dbReference type="EC" id="6.3.2.10"/>
    </reaction>
</comment>
<dbReference type="PANTHER" id="PTHR43024">
    <property type="entry name" value="UDP-N-ACETYLMURAMOYL-TRIPEPTIDE--D-ALANYL-D-ALANINE LIGASE"/>
    <property type="match status" value="1"/>
</dbReference>
<keyword evidence="5 10" id="KW-0067">ATP-binding</keyword>
<evidence type="ECO:0000256" key="7">
    <source>
        <dbReference type="ARBA" id="ARBA00022984"/>
    </source>
</evidence>
<comment type="subcellular location">
    <subcellularLocation>
        <location evidence="10 11">Cytoplasm</location>
    </subcellularLocation>
</comment>
<dbReference type="InterPro" id="IPR005863">
    <property type="entry name" value="UDP-N-AcMur_synth"/>
</dbReference>
<dbReference type="PANTHER" id="PTHR43024:SF1">
    <property type="entry name" value="UDP-N-ACETYLMURAMOYL-TRIPEPTIDE--D-ALANYL-D-ALANINE LIGASE"/>
    <property type="match status" value="1"/>
</dbReference>
<keyword evidence="4 10" id="KW-0547">Nucleotide-binding</keyword>
<dbReference type="InterPro" id="IPR051046">
    <property type="entry name" value="MurCDEF_CellWall_CoF430Synth"/>
</dbReference>
<dbReference type="SUPFAM" id="SSF53244">
    <property type="entry name" value="MurD-like peptide ligases, peptide-binding domain"/>
    <property type="match status" value="1"/>
</dbReference>
<dbReference type="NCBIfam" id="TIGR01143">
    <property type="entry name" value="murF"/>
    <property type="match status" value="1"/>
</dbReference>
<dbReference type="Proteomes" id="UP000824201">
    <property type="component" value="Unassembled WGS sequence"/>
</dbReference>